<organism evidence="5">
    <name type="scientific">Strombidium rassoulzadegani</name>
    <dbReference type="NCBI Taxonomy" id="1082188"/>
    <lineage>
        <taxon>Eukaryota</taxon>
        <taxon>Sar</taxon>
        <taxon>Alveolata</taxon>
        <taxon>Ciliophora</taxon>
        <taxon>Intramacronucleata</taxon>
        <taxon>Spirotrichea</taxon>
        <taxon>Oligotrichia</taxon>
        <taxon>Strombidiidae</taxon>
        <taxon>Strombidium</taxon>
    </lineage>
</organism>
<dbReference type="InterPro" id="IPR003439">
    <property type="entry name" value="ABC_transporter-like_ATP-bd"/>
</dbReference>
<sequence>MRIAIAKVIFSEPEILMLDEPTNHLDLVALIWLEQYVKNLDITVVIVSHARDFLNQVVDEIIEFQNQQLTYYRGDFETFEKTKNEKMKQQSRQRETQKAEIAHYQKFVDKFRFNAKRATLVQSRIKAIKRIDLVEEVLNDPTCIFMFPNPEKLSAPIMRLDEAKIGWSADKPLLRKVNINVDMETRIALVGPNGAGKSTIVKSITGQIEVIDGYRFIHNKLRVGVFTQHHMDMLDSRLSAVEQMMQMFPDETSEKIRMHLGSFGISGNLALRPMYLLSGGQKSRVSFAIITWDRPHILLLDEPTNHLDFDAINALIVALNNFEGGLVVVSHDQYFLSALCDRLYVVDGGTVTQFEGDIEDYRQYILHAL</sequence>
<dbReference type="PANTHER" id="PTHR19211:SF117">
    <property type="entry name" value="ATP-BINDING CASSETTE SUB-FAMILY F MEMBER 3"/>
    <property type="match status" value="1"/>
</dbReference>
<dbReference type="PROSITE" id="PS50893">
    <property type="entry name" value="ABC_TRANSPORTER_2"/>
    <property type="match status" value="1"/>
</dbReference>
<dbReference type="FunFam" id="3.40.50.300:FF:000104">
    <property type="entry name" value="ATP-binding cassette sub-family F member 3"/>
    <property type="match status" value="1"/>
</dbReference>
<evidence type="ECO:0000256" key="3">
    <source>
        <dbReference type="ARBA" id="ARBA00022840"/>
    </source>
</evidence>
<dbReference type="PROSITE" id="PS00211">
    <property type="entry name" value="ABC_TRANSPORTER_1"/>
    <property type="match status" value="1"/>
</dbReference>
<dbReference type="InterPro" id="IPR003593">
    <property type="entry name" value="AAA+_ATPase"/>
</dbReference>
<dbReference type="InterPro" id="IPR017871">
    <property type="entry name" value="ABC_transporter-like_CS"/>
</dbReference>
<keyword evidence="2" id="KW-0547">Nucleotide-binding</keyword>
<dbReference type="GO" id="GO:0005524">
    <property type="term" value="F:ATP binding"/>
    <property type="evidence" value="ECO:0007669"/>
    <property type="project" value="UniProtKB-KW"/>
</dbReference>
<dbReference type="SUPFAM" id="SSF52540">
    <property type="entry name" value="P-loop containing nucleoside triphosphate hydrolases"/>
    <property type="match status" value="2"/>
</dbReference>
<dbReference type="Pfam" id="PF00005">
    <property type="entry name" value="ABC_tran"/>
    <property type="match status" value="1"/>
</dbReference>
<reference evidence="5" key="1">
    <citation type="submission" date="2021-01" db="EMBL/GenBank/DDBJ databases">
        <authorList>
            <person name="Corre E."/>
            <person name="Pelletier E."/>
            <person name="Niang G."/>
            <person name="Scheremetjew M."/>
            <person name="Finn R."/>
            <person name="Kale V."/>
            <person name="Holt S."/>
            <person name="Cochrane G."/>
            <person name="Meng A."/>
            <person name="Brown T."/>
            <person name="Cohen L."/>
        </authorList>
    </citation>
    <scope>NUCLEOTIDE SEQUENCE</scope>
    <source>
        <strain evidence="5">Ras09</strain>
    </source>
</reference>
<dbReference type="GO" id="GO:0016887">
    <property type="term" value="F:ATP hydrolysis activity"/>
    <property type="evidence" value="ECO:0007669"/>
    <property type="project" value="InterPro"/>
</dbReference>
<protein>
    <recommendedName>
        <fullName evidence="4">ABC transporter domain-containing protein</fullName>
    </recommendedName>
</protein>
<dbReference type="InterPro" id="IPR050611">
    <property type="entry name" value="ABCF"/>
</dbReference>
<gene>
    <name evidence="5" type="ORF">SRAS04492_LOCUS6186</name>
</gene>
<dbReference type="InterPro" id="IPR027417">
    <property type="entry name" value="P-loop_NTPase"/>
</dbReference>
<evidence type="ECO:0000256" key="1">
    <source>
        <dbReference type="ARBA" id="ARBA00022737"/>
    </source>
</evidence>
<evidence type="ECO:0000256" key="2">
    <source>
        <dbReference type="ARBA" id="ARBA00022741"/>
    </source>
</evidence>
<name>A0A7S3CQM9_9SPIT</name>
<feature type="domain" description="ABC transporter" evidence="4">
    <location>
        <begin position="158"/>
        <end position="369"/>
    </location>
</feature>
<keyword evidence="1" id="KW-0677">Repeat</keyword>
<evidence type="ECO:0000259" key="4">
    <source>
        <dbReference type="PROSITE" id="PS50893"/>
    </source>
</evidence>
<dbReference type="Gene3D" id="3.40.50.300">
    <property type="entry name" value="P-loop containing nucleotide triphosphate hydrolases"/>
    <property type="match status" value="3"/>
</dbReference>
<dbReference type="Pfam" id="PF12848">
    <property type="entry name" value="ABC_tran_Xtn"/>
    <property type="match status" value="1"/>
</dbReference>
<dbReference type="InterPro" id="IPR032781">
    <property type="entry name" value="ABC_tran_Xtn"/>
</dbReference>
<dbReference type="CDD" id="cd03221">
    <property type="entry name" value="ABCF_EF-3"/>
    <property type="match status" value="1"/>
</dbReference>
<accession>A0A7S3CQM9</accession>
<keyword evidence="3" id="KW-0067">ATP-binding</keyword>
<proteinExistence type="predicted"/>
<dbReference type="PANTHER" id="PTHR19211">
    <property type="entry name" value="ATP-BINDING TRANSPORT PROTEIN-RELATED"/>
    <property type="match status" value="1"/>
</dbReference>
<dbReference type="EMBL" id="HBIA01012198">
    <property type="protein sequence ID" value="CAE0234382.1"/>
    <property type="molecule type" value="Transcribed_RNA"/>
</dbReference>
<evidence type="ECO:0000313" key="5">
    <source>
        <dbReference type="EMBL" id="CAE0234382.1"/>
    </source>
</evidence>
<dbReference type="AlphaFoldDB" id="A0A7S3CQM9"/>
<dbReference type="SMART" id="SM00382">
    <property type="entry name" value="AAA"/>
    <property type="match status" value="1"/>
</dbReference>